<proteinExistence type="predicted"/>
<sequence length="63" mass="6925">MPCITPGKKTLQFAQLAIGSTIGITYPMAIGSTYPKSNIWTIVAPTATRMHFHARLRTSYLSL</sequence>
<dbReference type="EMBL" id="JAGTTL010000022">
    <property type="protein sequence ID" value="KAK6305242.1"/>
    <property type="molecule type" value="Genomic_DNA"/>
</dbReference>
<name>A0AAN8QXP0_9TELE</name>
<organism evidence="1 2">
    <name type="scientific">Coregonus suidteri</name>
    <dbReference type="NCBI Taxonomy" id="861788"/>
    <lineage>
        <taxon>Eukaryota</taxon>
        <taxon>Metazoa</taxon>
        <taxon>Chordata</taxon>
        <taxon>Craniata</taxon>
        <taxon>Vertebrata</taxon>
        <taxon>Euteleostomi</taxon>
        <taxon>Actinopterygii</taxon>
        <taxon>Neopterygii</taxon>
        <taxon>Teleostei</taxon>
        <taxon>Protacanthopterygii</taxon>
        <taxon>Salmoniformes</taxon>
        <taxon>Salmonidae</taxon>
        <taxon>Coregoninae</taxon>
        <taxon>Coregonus</taxon>
    </lineage>
</organism>
<reference evidence="1 2" key="1">
    <citation type="submission" date="2021-04" db="EMBL/GenBank/DDBJ databases">
        <authorList>
            <person name="De Guttry C."/>
            <person name="Zahm M."/>
            <person name="Klopp C."/>
            <person name="Cabau C."/>
            <person name="Louis A."/>
            <person name="Berthelot C."/>
            <person name="Parey E."/>
            <person name="Roest Crollius H."/>
            <person name="Montfort J."/>
            <person name="Robinson-Rechavi M."/>
            <person name="Bucao C."/>
            <person name="Bouchez O."/>
            <person name="Gislard M."/>
            <person name="Lluch J."/>
            <person name="Milhes M."/>
            <person name="Lampietro C."/>
            <person name="Lopez Roques C."/>
            <person name="Donnadieu C."/>
            <person name="Braasch I."/>
            <person name="Desvignes T."/>
            <person name="Postlethwait J."/>
            <person name="Bobe J."/>
            <person name="Wedekind C."/>
            <person name="Guiguen Y."/>
        </authorList>
    </citation>
    <scope>NUCLEOTIDE SEQUENCE [LARGE SCALE GENOMIC DNA]</scope>
    <source>
        <strain evidence="1">Cs_M1</strain>
        <tissue evidence="1">Blood</tissue>
    </source>
</reference>
<dbReference type="Proteomes" id="UP001356427">
    <property type="component" value="Unassembled WGS sequence"/>
</dbReference>
<comment type="caution">
    <text evidence="1">The sequence shown here is derived from an EMBL/GenBank/DDBJ whole genome shotgun (WGS) entry which is preliminary data.</text>
</comment>
<protein>
    <submittedName>
        <fullName evidence="1">Uncharacterized protein</fullName>
    </submittedName>
</protein>
<keyword evidence="2" id="KW-1185">Reference proteome</keyword>
<evidence type="ECO:0000313" key="1">
    <source>
        <dbReference type="EMBL" id="KAK6305242.1"/>
    </source>
</evidence>
<evidence type="ECO:0000313" key="2">
    <source>
        <dbReference type="Proteomes" id="UP001356427"/>
    </source>
</evidence>
<gene>
    <name evidence="1" type="ORF">J4Q44_G00240220</name>
</gene>
<dbReference type="AlphaFoldDB" id="A0AAN8QXP0"/>
<accession>A0AAN8QXP0</accession>